<dbReference type="Gene3D" id="3.40.50.150">
    <property type="entry name" value="Vaccinia Virus protein VP39"/>
    <property type="match status" value="1"/>
</dbReference>
<keyword evidence="3 9" id="KW-0808">Transferase</keyword>
<reference evidence="9 10" key="1">
    <citation type="submission" date="2017-01" db="EMBL/GenBank/DDBJ databases">
        <title>Genome sequence of Rhodoferax antarcticus ANT.BR, a psychrophilic purple nonsulfur bacterium from an Antarctic microbial mat.</title>
        <authorList>
            <person name="Baker J."/>
            <person name="Riester C."/>
            <person name="Skinner B."/>
            <person name="Newell A."/>
            <person name="Swingley W."/>
            <person name="Madigan M."/>
            <person name="Jung D."/>
            <person name="Asao M."/>
            <person name="Chen M."/>
            <person name="Loughlin P."/>
            <person name="Pan H."/>
            <person name="Lin S."/>
            <person name="Li N."/>
            <person name="Shaw J."/>
            <person name="Prado M."/>
            <person name="Sherman C."/>
            <person name="Li X."/>
            <person name="Tang J."/>
            <person name="Blankenship R."/>
            <person name="Zhao T."/>
            <person name="Touchman J."/>
            <person name="Sattley M."/>
        </authorList>
    </citation>
    <scope>NUCLEOTIDE SEQUENCE [LARGE SCALE GENOMIC DNA]</scope>
    <source>
        <strain evidence="9 10">ANT.BR</strain>
    </source>
</reference>
<comment type="caution">
    <text evidence="9">The sequence shown here is derived from an EMBL/GenBank/DDBJ whole genome shotgun (WGS) entry which is preliminary data.</text>
</comment>
<dbReference type="GO" id="GO:0006304">
    <property type="term" value="P:DNA modification"/>
    <property type="evidence" value="ECO:0007669"/>
    <property type="project" value="InterPro"/>
</dbReference>
<dbReference type="InterPro" id="IPR041635">
    <property type="entry name" value="Type_ISP_LLaBIII_C"/>
</dbReference>
<evidence type="ECO:0000256" key="6">
    <source>
        <dbReference type="SAM" id="MobiDB-lite"/>
    </source>
</evidence>
<evidence type="ECO:0000313" key="10">
    <source>
        <dbReference type="Proteomes" id="UP000185911"/>
    </source>
</evidence>
<evidence type="ECO:0000256" key="4">
    <source>
        <dbReference type="ARBA" id="ARBA00022691"/>
    </source>
</evidence>
<feature type="compositionally biased region" description="Low complexity" evidence="6">
    <location>
        <begin position="1218"/>
        <end position="1227"/>
    </location>
</feature>
<evidence type="ECO:0000256" key="2">
    <source>
        <dbReference type="ARBA" id="ARBA00022603"/>
    </source>
</evidence>
<dbReference type="PRINTS" id="PR00507">
    <property type="entry name" value="N12N6MTFRASE"/>
</dbReference>
<dbReference type="Proteomes" id="UP000185911">
    <property type="component" value="Unassembled WGS sequence"/>
</dbReference>
<evidence type="ECO:0000256" key="1">
    <source>
        <dbReference type="ARBA" id="ARBA00011900"/>
    </source>
</evidence>
<dbReference type="EC" id="2.1.1.72" evidence="1"/>
<dbReference type="Pfam" id="PF07669">
    <property type="entry name" value="Eco57I"/>
    <property type="match status" value="1"/>
</dbReference>
<evidence type="ECO:0000259" key="8">
    <source>
        <dbReference type="Pfam" id="PF18135"/>
    </source>
</evidence>
<dbReference type="SUPFAM" id="SSF53335">
    <property type="entry name" value="S-adenosyl-L-methionine-dependent methyltransferases"/>
    <property type="match status" value="1"/>
</dbReference>
<protein>
    <recommendedName>
        <fullName evidence="1">site-specific DNA-methyltransferase (adenine-specific)</fullName>
        <ecNumber evidence="1">2.1.1.72</ecNumber>
    </recommendedName>
</protein>
<dbReference type="InterPro" id="IPR050953">
    <property type="entry name" value="N4_N6_ade-DNA_methylase"/>
</dbReference>
<dbReference type="EMBL" id="MSYM01000013">
    <property type="protein sequence ID" value="OLP05884.1"/>
    <property type="molecule type" value="Genomic_DNA"/>
</dbReference>
<dbReference type="InterPro" id="IPR011639">
    <property type="entry name" value="MethylTrfase_TaqI-like_dom"/>
</dbReference>
<sequence length="1385" mass="152931">MATQPTTALDPLADKLRQVHTIPALVHYLHDELGWPVNVEDWEDNLFDWQPDELNLKAEHEVKVKSIKQLRPLVSGQPWGIFFVEFNKGRLPITALRRVLNGLVPKGRATGGGHQTWAAHDLLFVSSFGESNAREIALAHFTDESAKGDLPTLRVLGWDDDDTPMQLGYVAQTLREKLRWPANTRTATELQAWRAQWSSAFTLGYGQVINDSKTLALAMAELAKRIRRRVNTVLALESDTGHLRQMHKAFKDNLIADLSEDAFADMFAQTITYGLFTARASRSSGALVADNLADMVPSTNPFLKELLSSFLNAAGRARNRQKRVDFDELGINEVVTVLREVPMDAVLRSFNASKPGDDPVIHFYEDFLKAYDKALRTRRGVFYTPSPVVQFIVRSVDEILKTEFGIEDGLASTITWGEMLVRKPELKLPKFCTADTPFVQVLDPATGTGTFIVEVITQVHAHMVKKWQKLGHTTKTQWQPLWVEYVKQHLLPRLYAFELMMAPYAIAHMKIGLKLAETGYTFPEDGPRVNVFLTNALEPAHPVQAQLESMAPMLAHEAKAANRVKEQLAATVVVGNPPYSVSSWNKNPWSDSLIKVFKTGLTDSESQIQALSNDYIKFIGLAKLSLQKSGAGVLGFITGHGFLHGTQPRVLRKTLSEAFPRISLVDLNGSQKRDNAGAIADESVFEILTGVAITLGRMSAGSRNLGSLQIDVFGTFDMKAAWLTEHSLASLPTSQYAPTSPNFFFRPMMEGLILEAEYNVLPSVANFFGCGHPEVDKEVAWATGFATQQDDIAISFSLSDVRIKMSALRKATSIQELSDKYRVCSTNQWNFTQANEWAMTDSWKSDVCKVDYRPFDQRWSVFNKHVMTIRRREVMQHLGHADSLALVCSRAVNDFEFRHAFVCREKVDKIFLSGKSSTNAYVFPLWNFTEGGNQKPNISKFIVGRLYEAMEIDDVTAASSLTAENVFFYLYGLLYSPAYRQRYASFLRIDFPRMPIPGSLAVFNALAGLGSQLVAWHLLEHPDAIKIEATYASKSGATAWFGKDLALTKVAEKGKALAELTGITGKVFINSTSGFVNVRQPIWQHTIGGYQVLHKWLDDRRKAGRSLSQDDITHWLRIYASLQATQALMLQVDAAIEANGGWPGAFSQNHPPPDAVTLAAEQMVQKDQIKAQKKAATATKKRAAYASPTGARSLFDDLEDMASAAGGPDRPKSRATPAKAAGGKSSGNAVSTDGLNDGQVMCAIRRALTSAGSAGLGRDDLIRSTARELGHARTSPALKVALDVAIRRAVRRGIAANASCVLTLLVKDIDGYDRDHLKAQLLAAIRAMGGTCLKEDAPLLLARFMGFARTGTSINNTVEALVRSLVRAGRLESKAGQLTVTRKKA</sequence>
<dbReference type="GO" id="GO:0009007">
    <property type="term" value="F:site-specific DNA-methyltransferase (adenine-specific) activity"/>
    <property type="evidence" value="ECO:0007669"/>
    <property type="project" value="UniProtKB-EC"/>
</dbReference>
<dbReference type="InterPro" id="IPR029063">
    <property type="entry name" value="SAM-dependent_MTases_sf"/>
</dbReference>
<feature type="domain" description="Type II methyltransferase M.TaqI-like" evidence="7">
    <location>
        <begin position="566"/>
        <end position="670"/>
    </location>
</feature>
<dbReference type="GO" id="GO:0032259">
    <property type="term" value="P:methylation"/>
    <property type="evidence" value="ECO:0007669"/>
    <property type="project" value="UniProtKB-KW"/>
</dbReference>
<feature type="domain" description="Type ISP restriction-modification enzyme LLaBIII C-terminal specificity" evidence="8">
    <location>
        <begin position="782"/>
        <end position="1129"/>
    </location>
</feature>
<proteinExistence type="predicted"/>
<evidence type="ECO:0000259" key="7">
    <source>
        <dbReference type="Pfam" id="PF07669"/>
    </source>
</evidence>
<dbReference type="PANTHER" id="PTHR33841:SF1">
    <property type="entry name" value="DNA METHYLTRANSFERASE A"/>
    <property type="match status" value="1"/>
</dbReference>
<evidence type="ECO:0000313" key="9">
    <source>
        <dbReference type="EMBL" id="OLP05884.1"/>
    </source>
</evidence>
<evidence type="ECO:0000256" key="5">
    <source>
        <dbReference type="ARBA" id="ARBA00047942"/>
    </source>
</evidence>
<name>A0A1Q8YCW6_9BURK</name>
<organism evidence="9 10">
    <name type="scientific">Rhodoferax antarcticus ANT.BR</name>
    <dbReference type="NCBI Taxonomy" id="1111071"/>
    <lineage>
        <taxon>Bacteria</taxon>
        <taxon>Pseudomonadati</taxon>
        <taxon>Pseudomonadota</taxon>
        <taxon>Betaproteobacteria</taxon>
        <taxon>Burkholderiales</taxon>
        <taxon>Comamonadaceae</taxon>
        <taxon>Rhodoferax</taxon>
    </lineage>
</organism>
<keyword evidence="2 9" id="KW-0489">Methyltransferase</keyword>
<comment type="catalytic activity">
    <reaction evidence="5">
        <text>a 2'-deoxyadenosine in DNA + S-adenosyl-L-methionine = an N(6)-methyl-2'-deoxyadenosine in DNA + S-adenosyl-L-homocysteine + H(+)</text>
        <dbReference type="Rhea" id="RHEA:15197"/>
        <dbReference type="Rhea" id="RHEA-COMP:12418"/>
        <dbReference type="Rhea" id="RHEA-COMP:12419"/>
        <dbReference type="ChEBI" id="CHEBI:15378"/>
        <dbReference type="ChEBI" id="CHEBI:57856"/>
        <dbReference type="ChEBI" id="CHEBI:59789"/>
        <dbReference type="ChEBI" id="CHEBI:90615"/>
        <dbReference type="ChEBI" id="CHEBI:90616"/>
        <dbReference type="EC" id="2.1.1.72"/>
    </reaction>
</comment>
<feature type="region of interest" description="Disordered" evidence="6">
    <location>
        <begin position="1201"/>
        <end position="1232"/>
    </location>
</feature>
<keyword evidence="10" id="KW-1185">Reference proteome</keyword>
<dbReference type="STRING" id="81479.RA876_04855"/>
<dbReference type="PANTHER" id="PTHR33841">
    <property type="entry name" value="DNA METHYLTRANSFERASE YEEA-RELATED"/>
    <property type="match status" value="1"/>
</dbReference>
<dbReference type="Pfam" id="PF18135">
    <property type="entry name" value="Type_ISP_C"/>
    <property type="match status" value="1"/>
</dbReference>
<evidence type="ECO:0000256" key="3">
    <source>
        <dbReference type="ARBA" id="ARBA00022679"/>
    </source>
</evidence>
<keyword evidence="4" id="KW-0949">S-adenosyl-L-methionine</keyword>
<gene>
    <name evidence="9" type="ORF">BLL52_2113</name>
</gene>
<accession>A0A1Q8YCW6</accession>